<feature type="cross-link" description="5-imidazolinone (Ala-Gly)" evidence="6">
    <location>
        <begin position="140"/>
        <end position="142"/>
    </location>
</feature>
<dbReference type="EC" id="4.3.1.3" evidence="2 6"/>
<accession>A0ABP6MP79</accession>
<comment type="caution">
    <text evidence="10">The sequence shown here is derived from an EMBL/GenBank/DDBJ whole genome shotgun (WGS) entry which is preliminary data.</text>
</comment>
<proteinExistence type="inferred from homology"/>
<dbReference type="PROSITE" id="PS00488">
    <property type="entry name" value="PAL_HISTIDASE"/>
    <property type="match status" value="1"/>
</dbReference>
<dbReference type="HAMAP" id="MF_00229">
    <property type="entry name" value="His_ammonia_lyase"/>
    <property type="match status" value="1"/>
</dbReference>
<feature type="modified residue" description="2,3-didehydroalanine (Ser)" evidence="6">
    <location>
        <position position="141"/>
    </location>
</feature>
<keyword evidence="6" id="KW-0963">Cytoplasm</keyword>
<evidence type="ECO:0000313" key="10">
    <source>
        <dbReference type="EMBL" id="GAA3119436.1"/>
    </source>
</evidence>
<gene>
    <name evidence="6 10" type="primary">hutH</name>
    <name evidence="10" type="ORF">GCM10010449_46950</name>
</gene>
<comment type="PTM">
    <text evidence="6">Contains an active site 4-methylidene-imidazol-5-one (MIO), which is formed autocatalytically by cyclization and dehydration of residues Cys-Ser-Gly.</text>
</comment>
<dbReference type="NCBIfam" id="TIGR01225">
    <property type="entry name" value="hutH"/>
    <property type="match status" value="1"/>
</dbReference>
<dbReference type="Proteomes" id="UP001501637">
    <property type="component" value="Unassembled WGS sequence"/>
</dbReference>
<dbReference type="CDD" id="cd00332">
    <property type="entry name" value="PAL-HAL"/>
    <property type="match status" value="1"/>
</dbReference>
<evidence type="ECO:0000256" key="9">
    <source>
        <dbReference type="RuleBase" id="RU004480"/>
    </source>
</evidence>
<evidence type="ECO:0000256" key="8">
    <source>
        <dbReference type="RuleBase" id="RU004479"/>
    </source>
</evidence>
<evidence type="ECO:0000256" key="6">
    <source>
        <dbReference type="HAMAP-Rule" id="MF_00229"/>
    </source>
</evidence>
<evidence type="ECO:0000256" key="2">
    <source>
        <dbReference type="ARBA" id="ARBA00012994"/>
    </source>
</evidence>
<dbReference type="PANTHER" id="PTHR10362">
    <property type="entry name" value="HISTIDINE AMMONIA-LYASE"/>
    <property type="match status" value="1"/>
</dbReference>
<dbReference type="InterPro" id="IPR022313">
    <property type="entry name" value="Phe/His_NH3-lyase_AS"/>
</dbReference>
<dbReference type="Pfam" id="PF00221">
    <property type="entry name" value="Lyase_aromatic"/>
    <property type="match status" value="1"/>
</dbReference>
<name>A0ABP6MP79_9ACTN</name>
<evidence type="ECO:0000256" key="7">
    <source>
        <dbReference type="RuleBase" id="RU003954"/>
    </source>
</evidence>
<comment type="subcellular location">
    <subcellularLocation>
        <location evidence="6 9">Cytoplasm</location>
    </subcellularLocation>
</comment>
<keyword evidence="11" id="KW-1185">Reference proteome</keyword>
<reference evidence="11" key="1">
    <citation type="journal article" date="2019" name="Int. J. Syst. Evol. Microbiol.">
        <title>The Global Catalogue of Microorganisms (GCM) 10K type strain sequencing project: providing services to taxonomists for standard genome sequencing and annotation.</title>
        <authorList>
            <consortium name="The Broad Institute Genomics Platform"/>
            <consortium name="The Broad Institute Genome Sequencing Center for Infectious Disease"/>
            <person name="Wu L."/>
            <person name="Ma J."/>
        </authorList>
    </citation>
    <scope>NUCLEOTIDE SEQUENCE [LARGE SCALE GENOMIC DNA]</scope>
    <source>
        <strain evidence="11">JCM 9092</strain>
    </source>
</reference>
<dbReference type="InterPro" id="IPR008948">
    <property type="entry name" value="L-Aspartase-like"/>
</dbReference>
<dbReference type="Gene3D" id="1.20.200.10">
    <property type="entry name" value="Fumarase/aspartase (Central domain)"/>
    <property type="match status" value="1"/>
</dbReference>
<evidence type="ECO:0000313" key="11">
    <source>
        <dbReference type="Proteomes" id="UP001501637"/>
    </source>
</evidence>
<dbReference type="InterPro" id="IPR001106">
    <property type="entry name" value="Aromatic_Lyase"/>
</dbReference>
<dbReference type="SUPFAM" id="SSF48557">
    <property type="entry name" value="L-aspartase-like"/>
    <property type="match status" value="1"/>
</dbReference>
<organism evidence="10 11">
    <name type="scientific">Streptomyces rectiviolaceus</name>
    <dbReference type="NCBI Taxonomy" id="332591"/>
    <lineage>
        <taxon>Bacteria</taxon>
        <taxon>Bacillati</taxon>
        <taxon>Actinomycetota</taxon>
        <taxon>Actinomycetes</taxon>
        <taxon>Kitasatosporales</taxon>
        <taxon>Streptomycetaceae</taxon>
        <taxon>Streptomyces</taxon>
    </lineage>
</organism>
<evidence type="ECO:0000256" key="1">
    <source>
        <dbReference type="ARBA" id="ARBA00005113"/>
    </source>
</evidence>
<dbReference type="EMBL" id="BAAAUG010000084">
    <property type="protein sequence ID" value="GAA3119436.1"/>
    <property type="molecule type" value="Genomic_DNA"/>
</dbReference>
<dbReference type="Gene3D" id="1.10.275.10">
    <property type="entry name" value="Fumarase/aspartase (N-terminal domain)"/>
    <property type="match status" value="1"/>
</dbReference>
<evidence type="ECO:0000256" key="3">
    <source>
        <dbReference type="ARBA" id="ARBA00022808"/>
    </source>
</evidence>
<dbReference type="NCBIfam" id="NF006871">
    <property type="entry name" value="PRK09367.1"/>
    <property type="match status" value="1"/>
</dbReference>
<comment type="catalytic activity">
    <reaction evidence="5 6 8">
        <text>L-histidine = trans-urocanate + NH4(+)</text>
        <dbReference type="Rhea" id="RHEA:21232"/>
        <dbReference type="ChEBI" id="CHEBI:17771"/>
        <dbReference type="ChEBI" id="CHEBI:28938"/>
        <dbReference type="ChEBI" id="CHEBI:57595"/>
        <dbReference type="EC" id="4.3.1.3"/>
    </reaction>
</comment>
<evidence type="ECO:0000256" key="4">
    <source>
        <dbReference type="ARBA" id="ARBA00023239"/>
    </source>
</evidence>
<comment type="pathway">
    <text evidence="1 6 8">Amino-acid degradation; L-histidine degradation into L-glutamate; N-formimidoyl-L-glutamate from L-histidine: step 1/3.</text>
</comment>
<keyword evidence="3 6" id="KW-0369">Histidine metabolism</keyword>
<dbReference type="InterPro" id="IPR005921">
    <property type="entry name" value="HutH"/>
</dbReference>
<keyword evidence="4 6" id="KW-0456">Lyase</keyword>
<evidence type="ECO:0000256" key="5">
    <source>
        <dbReference type="ARBA" id="ARBA00049269"/>
    </source>
</evidence>
<protein>
    <recommendedName>
        <fullName evidence="2 6">Histidine ammonia-lyase</fullName>
        <shortName evidence="6">Histidase</shortName>
        <ecNumber evidence="2 6">4.3.1.3</ecNumber>
    </recommendedName>
</protein>
<dbReference type="InterPro" id="IPR024083">
    <property type="entry name" value="Fumarase/histidase_N"/>
</dbReference>
<sequence>MVLGTSGTTAADVTAVARGNARIELSAEAVTALAASREIVEALAAKPEPVYGVSTGFGALATRHIGPDLRAQLQRNIVRSHAAGMGPRVEREVVRALMFLRLKTVCSGRTGVRPEVAQTMADVLNAGITPVVHEYGSLGCSGDLAPLSHCALTLMGEGDAEGPDGELKPAGELLAAHGITPVELREKEGLALLNGTDGMLGMLVMALADLDALYKSADITAALTLEALLGTAKVLAPELHAIRPHPGQGASAANMLAVLAGSGLTGHHQDDAPRVQDAYSVRCAPQVAGAGRDTMAHARLVAERELAAAVDNPVVLPDGRVESNGNFHGAPVAYVLDFLAIAAADLGSITERRTDRLLDKNRSHGLPPFLADDAGVDSGLMIAQYTQAALVSEMKRLAVPASADSIPSSAMQEDHVSMGWSAARKLRTAVDNLTRIVAIELYAATRAVELREGLTPAPATQAVIEAIRKAGVEGPGPDRFLAPDLAAADAFVRSGALLDAVEPVTGPLA</sequence>
<comment type="similarity">
    <text evidence="6 7">Belongs to the PAL/histidase family.</text>
</comment>